<dbReference type="GO" id="GO:0005829">
    <property type="term" value="C:cytosol"/>
    <property type="evidence" value="ECO:0007669"/>
    <property type="project" value="TreeGrafter"/>
</dbReference>
<gene>
    <name evidence="3" type="ORF">MoryE10_04240</name>
</gene>
<dbReference type="PANTHER" id="PTHR46797:SF1">
    <property type="entry name" value="METHYLPHOSPHONATE SYNTHASE"/>
    <property type="match status" value="1"/>
</dbReference>
<dbReference type="GO" id="GO:0003677">
    <property type="term" value="F:DNA binding"/>
    <property type="evidence" value="ECO:0007669"/>
    <property type="project" value="UniProtKB-KW"/>
</dbReference>
<dbReference type="PANTHER" id="PTHR46797">
    <property type="entry name" value="HTH-TYPE TRANSCRIPTIONAL REGULATOR"/>
    <property type="match status" value="1"/>
</dbReference>
<dbReference type="EMBL" id="AP019782">
    <property type="protein sequence ID" value="BBL69818.1"/>
    <property type="molecule type" value="Genomic_DNA"/>
</dbReference>
<dbReference type="Proteomes" id="UP000824988">
    <property type="component" value="Chromosome"/>
</dbReference>
<dbReference type="InterPro" id="IPR050807">
    <property type="entry name" value="TransReg_Diox_bact_type"/>
</dbReference>
<dbReference type="RefSeq" id="WP_054773313.1">
    <property type="nucleotide sequence ID" value="NZ_AP019782.1"/>
</dbReference>
<dbReference type="KEGG" id="moz:MoryE10_04240"/>
<evidence type="ECO:0000259" key="2">
    <source>
        <dbReference type="PROSITE" id="PS50943"/>
    </source>
</evidence>
<dbReference type="SUPFAM" id="SSF47413">
    <property type="entry name" value="lambda repressor-like DNA-binding domains"/>
    <property type="match status" value="1"/>
</dbReference>
<keyword evidence="1" id="KW-0238">DNA-binding</keyword>
<dbReference type="AlphaFoldDB" id="A0A8D4VKJ9"/>
<keyword evidence="4" id="KW-1185">Reference proteome</keyword>
<sequence length="68" mass="7559">MKIRELRQSRRYSQKHLGSLAGLDQSYVSRIEAGNVDVPIISTLRRLTRALGVKPAELLADEPLDNAA</sequence>
<evidence type="ECO:0000313" key="4">
    <source>
        <dbReference type="Proteomes" id="UP000824988"/>
    </source>
</evidence>
<reference evidence="3" key="1">
    <citation type="submission" date="2019-06" db="EMBL/GenBank/DDBJ databases">
        <title>Complete genome sequence of Methylogaea oryzae strain JCM16910.</title>
        <authorList>
            <person name="Asakawa S."/>
        </authorList>
    </citation>
    <scope>NUCLEOTIDE SEQUENCE</scope>
    <source>
        <strain evidence="3">E10</strain>
    </source>
</reference>
<protein>
    <recommendedName>
        <fullName evidence="2">HTH cro/C1-type domain-containing protein</fullName>
    </recommendedName>
</protein>
<name>A0A8D4VKJ9_9GAMM</name>
<evidence type="ECO:0000313" key="3">
    <source>
        <dbReference type="EMBL" id="BBL69818.1"/>
    </source>
</evidence>
<dbReference type="Pfam" id="PF13560">
    <property type="entry name" value="HTH_31"/>
    <property type="match status" value="1"/>
</dbReference>
<accession>A0A8D4VKJ9</accession>
<dbReference type="CDD" id="cd00093">
    <property type="entry name" value="HTH_XRE"/>
    <property type="match status" value="1"/>
</dbReference>
<proteinExistence type="predicted"/>
<dbReference type="InterPro" id="IPR001387">
    <property type="entry name" value="Cro/C1-type_HTH"/>
</dbReference>
<organism evidence="3 4">
    <name type="scientific">Methylogaea oryzae</name>
    <dbReference type="NCBI Taxonomy" id="1295382"/>
    <lineage>
        <taxon>Bacteria</taxon>
        <taxon>Pseudomonadati</taxon>
        <taxon>Pseudomonadota</taxon>
        <taxon>Gammaproteobacteria</taxon>
        <taxon>Methylococcales</taxon>
        <taxon>Methylococcaceae</taxon>
        <taxon>Methylogaea</taxon>
    </lineage>
</organism>
<dbReference type="SMART" id="SM00530">
    <property type="entry name" value="HTH_XRE"/>
    <property type="match status" value="1"/>
</dbReference>
<dbReference type="GO" id="GO:0003700">
    <property type="term" value="F:DNA-binding transcription factor activity"/>
    <property type="evidence" value="ECO:0007669"/>
    <property type="project" value="TreeGrafter"/>
</dbReference>
<dbReference type="Gene3D" id="1.10.260.40">
    <property type="entry name" value="lambda repressor-like DNA-binding domains"/>
    <property type="match status" value="1"/>
</dbReference>
<dbReference type="PROSITE" id="PS50943">
    <property type="entry name" value="HTH_CROC1"/>
    <property type="match status" value="1"/>
</dbReference>
<dbReference type="InterPro" id="IPR010982">
    <property type="entry name" value="Lambda_DNA-bd_dom_sf"/>
</dbReference>
<evidence type="ECO:0000256" key="1">
    <source>
        <dbReference type="ARBA" id="ARBA00023125"/>
    </source>
</evidence>
<feature type="domain" description="HTH cro/C1-type" evidence="2">
    <location>
        <begin position="3"/>
        <end position="58"/>
    </location>
</feature>